<feature type="signal peptide" evidence="7">
    <location>
        <begin position="1"/>
        <end position="17"/>
    </location>
</feature>
<dbReference type="SMART" id="SM00034">
    <property type="entry name" value="CLECT"/>
    <property type="match status" value="3"/>
</dbReference>
<proteinExistence type="predicted"/>
<evidence type="ECO:0000256" key="1">
    <source>
        <dbReference type="ARBA" id="ARBA00004479"/>
    </source>
</evidence>
<feature type="domain" description="C-type lectin" evidence="8">
    <location>
        <begin position="184"/>
        <end position="314"/>
    </location>
</feature>
<accession>A0A914WQ87</accession>
<dbReference type="CDD" id="cd00037">
    <property type="entry name" value="CLECT"/>
    <property type="match status" value="3"/>
</dbReference>
<dbReference type="GO" id="GO:1990430">
    <property type="term" value="F:extracellular matrix protein binding"/>
    <property type="evidence" value="ECO:0007669"/>
    <property type="project" value="TreeGrafter"/>
</dbReference>
<keyword evidence="6" id="KW-0472">Membrane</keyword>
<dbReference type="PANTHER" id="PTHR14789">
    <property type="entry name" value="CHONDROLECTIN VARIANT CHODLFDELTAE"/>
    <property type="match status" value="1"/>
</dbReference>
<keyword evidence="5" id="KW-1133">Transmembrane helix</keyword>
<feature type="domain" description="C-type lectin" evidence="8">
    <location>
        <begin position="33"/>
        <end position="158"/>
    </location>
</feature>
<dbReference type="GO" id="GO:0016477">
    <property type="term" value="P:cell migration"/>
    <property type="evidence" value="ECO:0007669"/>
    <property type="project" value="TreeGrafter"/>
</dbReference>
<dbReference type="GO" id="GO:0030246">
    <property type="term" value="F:carbohydrate binding"/>
    <property type="evidence" value="ECO:0007669"/>
    <property type="project" value="UniProtKB-KW"/>
</dbReference>
<feature type="chain" id="PRO_5038001385" evidence="7">
    <location>
        <begin position="18"/>
        <end position="536"/>
    </location>
</feature>
<keyword evidence="3 7" id="KW-0732">Signal</keyword>
<dbReference type="PROSITE" id="PS50092">
    <property type="entry name" value="TSP1"/>
    <property type="match status" value="1"/>
</dbReference>
<dbReference type="AlphaFoldDB" id="A0A914WQ87"/>
<sequence>MIELTLFLLLLPTLVFSVSDLETTCSGTDRIYSGGSCLVLNKTAVKYSKAKVSCEHYLGYSGHLVFIRSVTVQNTLKQLIASNSVTSVYVGYEQTNATGLRNANWAYAYTNGSTITALYLPWKTGFPSVTTTNDRAYFTASGVIDAAGESLLFAFVCEYEESLKQAVTDLEKQCAAVSQVHIYNSGHCYVWHDERVNYFAAKLSCQEIPDINGHVIHIRNAEQVQMVETIIKAGSLRPFTWVGLEQTNVSAADTQQPGSWFYSTPQESDEMATFLPWHQGEPNNGATGQYADYSLNNHGLRDDPATAANGFICEYESSRPMTTDLERLCNSTGVDADLFNVATSDGHCYIMHTKMVFADAAKLSCNDLPGYNGHLVHIRSESQIGIVESLMSANLFTLFAWVGMEHTNKSDGRSTGWYYTTPEDSNELATFLPWSSDRPIAVIDYNNVLYNVRDTGSGSSMNGIFDYPNNNNFKYICEYDCAVNSAWTAWSACSQSCDKGIRSRAVTYKIPAKCSSPAMPTLVYHYESCATGVQCK</sequence>
<keyword evidence="4" id="KW-0430">Lectin</keyword>
<name>A0A914WQ87_9BILA</name>
<evidence type="ECO:0000256" key="5">
    <source>
        <dbReference type="ARBA" id="ARBA00022989"/>
    </source>
</evidence>
<evidence type="ECO:0000256" key="6">
    <source>
        <dbReference type="ARBA" id="ARBA00023136"/>
    </source>
</evidence>
<feature type="domain" description="C-type lectin" evidence="8">
    <location>
        <begin position="344"/>
        <end position="478"/>
    </location>
</feature>
<dbReference type="InterPro" id="IPR001304">
    <property type="entry name" value="C-type_lectin-like"/>
</dbReference>
<dbReference type="InterPro" id="IPR000884">
    <property type="entry name" value="TSP1_rpt"/>
</dbReference>
<dbReference type="InterPro" id="IPR016186">
    <property type="entry name" value="C-type_lectin-like/link_sf"/>
</dbReference>
<comment type="subcellular location">
    <subcellularLocation>
        <location evidence="1">Membrane</location>
        <topology evidence="1">Single-pass type I membrane protein</topology>
    </subcellularLocation>
</comment>
<dbReference type="InterPro" id="IPR051505">
    <property type="entry name" value="C-type_lectin_domain"/>
</dbReference>
<dbReference type="PANTHER" id="PTHR14789:SF5">
    <property type="entry name" value="C-TYPE LECTIN DOMAIN FAMILY 14 MEMBER A"/>
    <property type="match status" value="1"/>
</dbReference>
<keyword evidence="9" id="KW-1185">Reference proteome</keyword>
<dbReference type="InterPro" id="IPR036383">
    <property type="entry name" value="TSP1_rpt_sf"/>
</dbReference>
<evidence type="ECO:0000256" key="2">
    <source>
        <dbReference type="ARBA" id="ARBA00022692"/>
    </source>
</evidence>
<dbReference type="SUPFAM" id="SSF82895">
    <property type="entry name" value="TSP-1 type 1 repeat"/>
    <property type="match status" value="1"/>
</dbReference>
<dbReference type="SMART" id="SM00209">
    <property type="entry name" value="TSP1"/>
    <property type="match status" value="1"/>
</dbReference>
<keyword evidence="2" id="KW-0812">Transmembrane</keyword>
<dbReference type="Gene3D" id="3.10.100.10">
    <property type="entry name" value="Mannose-Binding Protein A, subunit A"/>
    <property type="match status" value="3"/>
</dbReference>
<dbReference type="SUPFAM" id="SSF56436">
    <property type="entry name" value="C-type lectin-like"/>
    <property type="match status" value="3"/>
</dbReference>
<dbReference type="Pfam" id="PF00090">
    <property type="entry name" value="TSP_1"/>
    <property type="match status" value="1"/>
</dbReference>
<dbReference type="WBParaSite" id="PSAMB.scaffold4523size14345.g24534.t1">
    <property type="protein sequence ID" value="PSAMB.scaffold4523size14345.g24534.t1"/>
    <property type="gene ID" value="PSAMB.scaffold4523size14345.g24534"/>
</dbReference>
<protein>
    <submittedName>
        <fullName evidence="10">C-type lectin domain-containing protein</fullName>
    </submittedName>
</protein>
<evidence type="ECO:0000256" key="3">
    <source>
        <dbReference type="ARBA" id="ARBA00022729"/>
    </source>
</evidence>
<dbReference type="InterPro" id="IPR016187">
    <property type="entry name" value="CTDL_fold"/>
</dbReference>
<organism evidence="9 10">
    <name type="scientific">Plectus sambesii</name>
    <dbReference type="NCBI Taxonomy" id="2011161"/>
    <lineage>
        <taxon>Eukaryota</taxon>
        <taxon>Metazoa</taxon>
        <taxon>Ecdysozoa</taxon>
        <taxon>Nematoda</taxon>
        <taxon>Chromadorea</taxon>
        <taxon>Plectida</taxon>
        <taxon>Plectina</taxon>
        <taxon>Plectoidea</taxon>
        <taxon>Plectidae</taxon>
        <taxon>Plectus</taxon>
    </lineage>
</organism>
<dbReference type="GO" id="GO:0031012">
    <property type="term" value="C:extracellular matrix"/>
    <property type="evidence" value="ECO:0007669"/>
    <property type="project" value="TreeGrafter"/>
</dbReference>
<evidence type="ECO:0000313" key="10">
    <source>
        <dbReference type="WBParaSite" id="PSAMB.scaffold4523size14345.g24534.t1"/>
    </source>
</evidence>
<dbReference type="PROSITE" id="PS50041">
    <property type="entry name" value="C_TYPE_LECTIN_2"/>
    <property type="match status" value="3"/>
</dbReference>
<dbReference type="GO" id="GO:0050840">
    <property type="term" value="F:extracellular matrix binding"/>
    <property type="evidence" value="ECO:0007669"/>
    <property type="project" value="TreeGrafter"/>
</dbReference>
<dbReference type="Gene3D" id="2.20.100.10">
    <property type="entry name" value="Thrombospondin type-1 (TSP1) repeat"/>
    <property type="match status" value="1"/>
</dbReference>
<reference evidence="10" key="1">
    <citation type="submission" date="2022-11" db="UniProtKB">
        <authorList>
            <consortium name="WormBaseParasite"/>
        </authorList>
    </citation>
    <scope>IDENTIFICATION</scope>
</reference>
<evidence type="ECO:0000256" key="7">
    <source>
        <dbReference type="SAM" id="SignalP"/>
    </source>
</evidence>
<evidence type="ECO:0000313" key="9">
    <source>
        <dbReference type="Proteomes" id="UP000887566"/>
    </source>
</evidence>
<dbReference type="GO" id="GO:0009897">
    <property type="term" value="C:external side of plasma membrane"/>
    <property type="evidence" value="ECO:0007669"/>
    <property type="project" value="TreeGrafter"/>
</dbReference>
<evidence type="ECO:0000259" key="8">
    <source>
        <dbReference type="PROSITE" id="PS50041"/>
    </source>
</evidence>
<dbReference type="Proteomes" id="UP000887566">
    <property type="component" value="Unplaced"/>
</dbReference>
<evidence type="ECO:0000256" key="4">
    <source>
        <dbReference type="ARBA" id="ARBA00022734"/>
    </source>
</evidence>